<dbReference type="CDD" id="cd01170">
    <property type="entry name" value="THZ_kinase"/>
    <property type="match status" value="1"/>
</dbReference>
<dbReference type="OrthoDB" id="9778146at2"/>
<evidence type="ECO:0000256" key="8">
    <source>
        <dbReference type="ARBA" id="ARBA00022840"/>
    </source>
</evidence>
<evidence type="ECO:0000256" key="9">
    <source>
        <dbReference type="ARBA" id="ARBA00022842"/>
    </source>
</evidence>
<dbReference type="Gene3D" id="3.40.1190.20">
    <property type="match status" value="1"/>
</dbReference>
<dbReference type="EC" id="2.7.1.50" evidence="11"/>
<proteinExistence type="inferred from homology"/>
<evidence type="ECO:0000256" key="11">
    <source>
        <dbReference type="HAMAP-Rule" id="MF_00228"/>
    </source>
</evidence>
<evidence type="ECO:0000256" key="4">
    <source>
        <dbReference type="ARBA" id="ARBA00022679"/>
    </source>
</evidence>
<evidence type="ECO:0000313" key="12">
    <source>
        <dbReference type="EMBL" id="OFI06790.1"/>
    </source>
</evidence>
<dbReference type="InterPro" id="IPR000417">
    <property type="entry name" value="Hyethyz_kinase"/>
</dbReference>
<dbReference type="SUPFAM" id="SSF53613">
    <property type="entry name" value="Ribokinase-like"/>
    <property type="match status" value="1"/>
</dbReference>
<feature type="binding site" evidence="11">
    <location>
        <position position="176"/>
    </location>
    <ligand>
        <name>ATP</name>
        <dbReference type="ChEBI" id="CHEBI:30616"/>
    </ligand>
</feature>
<feature type="binding site" evidence="11">
    <location>
        <position position="203"/>
    </location>
    <ligand>
        <name>substrate</name>
    </ligand>
</feature>
<comment type="cofactor">
    <cofactor evidence="2 11">
        <name>Mg(2+)</name>
        <dbReference type="ChEBI" id="CHEBI:18420"/>
    </cofactor>
</comment>
<dbReference type="GO" id="GO:0009228">
    <property type="term" value="P:thiamine biosynthetic process"/>
    <property type="evidence" value="ECO:0007669"/>
    <property type="project" value="UniProtKB-KW"/>
</dbReference>
<reference evidence="12 13" key="1">
    <citation type="submission" date="2016-06" db="EMBL/GenBank/DDBJ databases">
        <title>Genome sequence of Clostridium acetireducens DSM 10703.</title>
        <authorList>
            <person name="Poehlein A."/>
            <person name="Fluechter S."/>
            <person name="Duerre P."/>
            <person name="Daniel R."/>
        </authorList>
    </citation>
    <scope>NUCLEOTIDE SEQUENCE [LARGE SCALE GENOMIC DNA]</scope>
    <source>
        <strain evidence="12 13">DSM 10703</strain>
    </source>
</reference>
<dbReference type="HAMAP" id="MF_00228">
    <property type="entry name" value="Thz_kinase"/>
    <property type="match status" value="1"/>
</dbReference>
<evidence type="ECO:0000313" key="13">
    <source>
        <dbReference type="Proteomes" id="UP000175744"/>
    </source>
</evidence>
<comment type="similarity">
    <text evidence="11">Belongs to the Thz kinase family.</text>
</comment>
<dbReference type="PRINTS" id="PR01099">
    <property type="entry name" value="HYETHTZKNASE"/>
</dbReference>
<feature type="binding site" evidence="11">
    <location>
        <position position="46"/>
    </location>
    <ligand>
        <name>substrate</name>
    </ligand>
</feature>
<protein>
    <recommendedName>
        <fullName evidence="11">Hydroxyethylthiazole kinase</fullName>
        <ecNumber evidence="11">2.7.1.50</ecNumber>
    </recommendedName>
    <alternativeName>
        <fullName evidence="11">4-methyl-5-beta-hydroxyethylthiazole kinase</fullName>
        <shortName evidence="11">TH kinase</shortName>
        <shortName evidence="11">Thz kinase</shortName>
    </alternativeName>
</protein>
<gene>
    <name evidence="11 12" type="primary">thiM</name>
    <name evidence="12" type="ORF">CLOACE_07730</name>
</gene>
<keyword evidence="13" id="KW-1185">Reference proteome</keyword>
<dbReference type="Proteomes" id="UP000175744">
    <property type="component" value="Unassembled WGS sequence"/>
</dbReference>
<dbReference type="GO" id="GO:0000287">
    <property type="term" value="F:magnesium ion binding"/>
    <property type="evidence" value="ECO:0007669"/>
    <property type="project" value="UniProtKB-UniRule"/>
</dbReference>
<sequence length="279" mass="30159">MEINKKIGEALNSIKNKKPLVHHITNYVTINDCANITLALGGSPIMAEEKKEVEEMVSIVSALVLNIGELSERIVESMIIAGKKANELNIPVILDPVAVGATKYRSSVIKKFIKEIKFAVIRGNVSEIKAIAGIEGKTRGVDACSEDTLSKEENLIKAKKLAEELSKKLKTVIAITGEVDIISNGDKTYFIENGTELLSKVTGTGCMCTSLIGNYCGANKNYLLGALSGVATMGIAGEIAKENMLKKDAGIGTFKVELMDAIYKFSLKDIENRGNIYEK</sequence>
<dbReference type="GO" id="GO:0004417">
    <property type="term" value="F:hydroxyethylthiazole kinase activity"/>
    <property type="evidence" value="ECO:0007669"/>
    <property type="project" value="UniProtKB-UniRule"/>
</dbReference>
<keyword evidence="10 11" id="KW-0784">Thiamine biosynthesis</keyword>
<evidence type="ECO:0000256" key="2">
    <source>
        <dbReference type="ARBA" id="ARBA00001946"/>
    </source>
</evidence>
<dbReference type="STRING" id="1121290.CLAOCE_07730"/>
<dbReference type="RefSeq" id="WP_070109728.1">
    <property type="nucleotide sequence ID" value="NZ_LZFO01000008.1"/>
</dbReference>
<keyword evidence="9 11" id="KW-0460">Magnesium</keyword>
<evidence type="ECO:0000256" key="6">
    <source>
        <dbReference type="ARBA" id="ARBA00022741"/>
    </source>
</evidence>
<keyword evidence="5 11" id="KW-0479">Metal-binding</keyword>
<keyword evidence="8 11" id="KW-0067">ATP-binding</keyword>
<evidence type="ECO:0000256" key="7">
    <source>
        <dbReference type="ARBA" id="ARBA00022777"/>
    </source>
</evidence>
<dbReference type="UniPathway" id="UPA00060">
    <property type="reaction ID" value="UER00139"/>
</dbReference>
<evidence type="ECO:0000256" key="5">
    <source>
        <dbReference type="ARBA" id="ARBA00022723"/>
    </source>
</evidence>
<dbReference type="AlphaFoldDB" id="A0A1E8F0V9"/>
<evidence type="ECO:0000256" key="3">
    <source>
        <dbReference type="ARBA" id="ARBA00004868"/>
    </source>
</evidence>
<keyword evidence="7 11" id="KW-0418">Kinase</keyword>
<dbReference type="PIRSF" id="PIRSF000513">
    <property type="entry name" value="Thz_kinase"/>
    <property type="match status" value="1"/>
</dbReference>
<comment type="function">
    <text evidence="11">Catalyzes the phosphorylation of the hydroxyl group of 4-methyl-5-beta-hydroxyethylthiazole (THZ).</text>
</comment>
<evidence type="ECO:0000256" key="1">
    <source>
        <dbReference type="ARBA" id="ARBA00001771"/>
    </source>
</evidence>
<evidence type="ECO:0000256" key="10">
    <source>
        <dbReference type="ARBA" id="ARBA00022977"/>
    </source>
</evidence>
<accession>A0A1E8F0V9</accession>
<dbReference type="GO" id="GO:0005524">
    <property type="term" value="F:ATP binding"/>
    <property type="evidence" value="ECO:0007669"/>
    <property type="project" value="UniProtKB-UniRule"/>
</dbReference>
<comment type="caution">
    <text evidence="12">The sequence shown here is derived from an EMBL/GenBank/DDBJ whole genome shotgun (WGS) entry which is preliminary data.</text>
</comment>
<keyword evidence="4 11" id="KW-0808">Transferase</keyword>
<comment type="catalytic activity">
    <reaction evidence="1 11">
        <text>5-(2-hydroxyethyl)-4-methylthiazole + ATP = 4-methyl-5-(2-phosphooxyethyl)-thiazole + ADP + H(+)</text>
        <dbReference type="Rhea" id="RHEA:24212"/>
        <dbReference type="ChEBI" id="CHEBI:15378"/>
        <dbReference type="ChEBI" id="CHEBI:17957"/>
        <dbReference type="ChEBI" id="CHEBI:30616"/>
        <dbReference type="ChEBI" id="CHEBI:58296"/>
        <dbReference type="ChEBI" id="CHEBI:456216"/>
        <dbReference type="EC" id="2.7.1.50"/>
    </reaction>
</comment>
<dbReference type="PATRIC" id="fig|1121290.3.peg.784"/>
<name>A0A1E8F0V9_9CLOT</name>
<dbReference type="GO" id="GO:0009229">
    <property type="term" value="P:thiamine diphosphate biosynthetic process"/>
    <property type="evidence" value="ECO:0007669"/>
    <property type="project" value="UniProtKB-UniRule"/>
</dbReference>
<organism evidence="12 13">
    <name type="scientific">Clostridium acetireducens DSM 10703</name>
    <dbReference type="NCBI Taxonomy" id="1121290"/>
    <lineage>
        <taxon>Bacteria</taxon>
        <taxon>Bacillati</taxon>
        <taxon>Bacillota</taxon>
        <taxon>Clostridia</taxon>
        <taxon>Eubacteriales</taxon>
        <taxon>Clostridiaceae</taxon>
        <taxon>Clostridium</taxon>
    </lineage>
</organism>
<dbReference type="Pfam" id="PF02110">
    <property type="entry name" value="HK"/>
    <property type="match status" value="1"/>
</dbReference>
<feature type="binding site" evidence="11">
    <location>
        <position position="122"/>
    </location>
    <ligand>
        <name>ATP</name>
        <dbReference type="ChEBI" id="CHEBI:30616"/>
    </ligand>
</feature>
<dbReference type="NCBIfam" id="TIGR00694">
    <property type="entry name" value="thiM"/>
    <property type="match status" value="1"/>
</dbReference>
<dbReference type="InterPro" id="IPR029056">
    <property type="entry name" value="Ribokinase-like"/>
</dbReference>
<keyword evidence="6 11" id="KW-0547">Nucleotide-binding</keyword>
<comment type="pathway">
    <text evidence="3 11">Cofactor biosynthesis; thiamine diphosphate biosynthesis; 4-methyl-5-(2-phosphoethyl)-thiazole from 5-(2-hydroxyethyl)-4-methylthiazole: step 1/1.</text>
</comment>
<dbReference type="NCBIfam" id="NF006830">
    <property type="entry name" value="PRK09355.1"/>
    <property type="match status" value="1"/>
</dbReference>
<dbReference type="EMBL" id="LZFO01000008">
    <property type="protein sequence ID" value="OFI06790.1"/>
    <property type="molecule type" value="Genomic_DNA"/>
</dbReference>